<feature type="domain" description="CENP-V/GFA" evidence="6">
    <location>
        <begin position="7"/>
        <end position="109"/>
    </location>
</feature>
<evidence type="ECO:0000256" key="4">
    <source>
        <dbReference type="ARBA" id="ARBA00023239"/>
    </source>
</evidence>
<keyword evidence="8" id="KW-1185">Reference proteome</keyword>
<keyword evidence="2" id="KW-0479">Metal-binding</keyword>
<gene>
    <name evidence="7" type="ORF">AOQ84DRAFT_351621</name>
</gene>
<evidence type="ECO:0000256" key="2">
    <source>
        <dbReference type="ARBA" id="ARBA00022723"/>
    </source>
</evidence>
<dbReference type="Gene3D" id="2.170.150.70">
    <property type="match status" value="1"/>
</dbReference>
<dbReference type="PANTHER" id="PTHR33337">
    <property type="entry name" value="GFA DOMAIN-CONTAINING PROTEIN"/>
    <property type="match status" value="1"/>
</dbReference>
<proteinExistence type="inferred from homology"/>
<keyword evidence="4" id="KW-0456">Lyase</keyword>
<evidence type="ECO:0000259" key="6">
    <source>
        <dbReference type="PROSITE" id="PS51891"/>
    </source>
</evidence>
<evidence type="ECO:0000313" key="8">
    <source>
        <dbReference type="Proteomes" id="UP000250140"/>
    </source>
</evidence>
<comment type="similarity">
    <text evidence="1">Belongs to the Gfa family.</text>
</comment>
<dbReference type="PROSITE" id="PS51891">
    <property type="entry name" value="CENP_V_GFA"/>
    <property type="match status" value="1"/>
</dbReference>
<protein>
    <recommendedName>
        <fullName evidence="6">CENP-V/GFA domain-containing protein</fullName>
    </recommendedName>
</protein>
<evidence type="ECO:0000256" key="1">
    <source>
        <dbReference type="ARBA" id="ARBA00005495"/>
    </source>
</evidence>
<dbReference type="Proteomes" id="UP000250140">
    <property type="component" value="Unassembled WGS sequence"/>
</dbReference>
<dbReference type="SUPFAM" id="SSF51316">
    <property type="entry name" value="Mss4-like"/>
    <property type="match status" value="2"/>
</dbReference>
<accession>A0A8E2FCC4</accession>
<feature type="region of interest" description="Disordered" evidence="5">
    <location>
        <begin position="139"/>
        <end position="166"/>
    </location>
</feature>
<dbReference type="PANTHER" id="PTHR33337:SF31">
    <property type="entry name" value="DUF636 DOMAIN PROTEIN (AFU_ORTHOLOGUE AFUA_2G12650)"/>
    <property type="match status" value="1"/>
</dbReference>
<dbReference type="Gene3D" id="3.90.1590.10">
    <property type="entry name" value="glutathione-dependent formaldehyde- activating enzyme (gfa)"/>
    <property type="match status" value="1"/>
</dbReference>
<organism evidence="7 8">
    <name type="scientific">Glonium stellatum</name>
    <dbReference type="NCBI Taxonomy" id="574774"/>
    <lineage>
        <taxon>Eukaryota</taxon>
        <taxon>Fungi</taxon>
        <taxon>Dikarya</taxon>
        <taxon>Ascomycota</taxon>
        <taxon>Pezizomycotina</taxon>
        <taxon>Dothideomycetes</taxon>
        <taxon>Pleosporomycetidae</taxon>
        <taxon>Gloniales</taxon>
        <taxon>Gloniaceae</taxon>
        <taxon>Glonium</taxon>
    </lineage>
</organism>
<sequence>MTSATLLEAHCLCKASKCSITVSNESLPFPTHLCHCSICRHTHGTLCVFHAPIPSPAVDLTSFTAYASSKNVTRYFCSTCGTHMLDHAKGDDQWHVACSVVEGPETLWKFSDHYNVGGTKDGGLSRWLSKVDGRIMKKWTNSPVDPESEAGDWKDPTTPASSGPSEEKLHAYCHCKGVEFYIARPSGDVGGDLPPTLTSSDKTKWYASIDICASCRLAFGCAICQWAFPTISHITLADGSPYRRVFGTLKEYHSSPGVSRTFCGRCGAVCAFHADARPKMIDIAVGLLDAKSGARAEDWLEWRTHKFSFGEDIVFERLVDSLKLGLKDWACGKVGPDFNPSW</sequence>
<dbReference type="InterPro" id="IPR011057">
    <property type="entry name" value="Mss4-like_sf"/>
</dbReference>
<evidence type="ECO:0000256" key="3">
    <source>
        <dbReference type="ARBA" id="ARBA00022833"/>
    </source>
</evidence>
<dbReference type="GO" id="GO:0016846">
    <property type="term" value="F:carbon-sulfur lyase activity"/>
    <property type="evidence" value="ECO:0007669"/>
    <property type="project" value="InterPro"/>
</dbReference>
<dbReference type="EMBL" id="KV748598">
    <property type="protein sequence ID" value="OCL14235.1"/>
    <property type="molecule type" value="Genomic_DNA"/>
</dbReference>
<dbReference type="AlphaFoldDB" id="A0A8E2FCC4"/>
<dbReference type="Pfam" id="PF04828">
    <property type="entry name" value="GFA"/>
    <property type="match status" value="2"/>
</dbReference>
<dbReference type="InterPro" id="IPR006913">
    <property type="entry name" value="CENP-V/GFA"/>
</dbReference>
<dbReference type="GO" id="GO:0046872">
    <property type="term" value="F:metal ion binding"/>
    <property type="evidence" value="ECO:0007669"/>
    <property type="project" value="UniProtKB-KW"/>
</dbReference>
<keyword evidence="3" id="KW-0862">Zinc</keyword>
<reference evidence="7 8" key="1">
    <citation type="journal article" date="2016" name="Nat. Commun.">
        <title>Ectomycorrhizal ecology is imprinted in the genome of the dominant symbiotic fungus Cenococcum geophilum.</title>
        <authorList>
            <consortium name="DOE Joint Genome Institute"/>
            <person name="Peter M."/>
            <person name="Kohler A."/>
            <person name="Ohm R.A."/>
            <person name="Kuo A."/>
            <person name="Krutzmann J."/>
            <person name="Morin E."/>
            <person name="Arend M."/>
            <person name="Barry K.W."/>
            <person name="Binder M."/>
            <person name="Choi C."/>
            <person name="Clum A."/>
            <person name="Copeland A."/>
            <person name="Grisel N."/>
            <person name="Haridas S."/>
            <person name="Kipfer T."/>
            <person name="LaButti K."/>
            <person name="Lindquist E."/>
            <person name="Lipzen A."/>
            <person name="Maire R."/>
            <person name="Meier B."/>
            <person name="Mihaltcheva S."/>
            <person name="Molinier V."/>
            <person name="Murat C."/>
            <person name="Poggeler S."/>
            <person name="Quandt C.A."/>
            <person name="Sperisen C."/>
            <person name="Tritt A."/>
            <person name="Tisserant E."/>
            <person name="Crous P.W."/>
            <person name="Henrissat B."/>
            <person name="Nehls U."/>
            <person name="Egli S."/>
            <person name="Spatafora J.W."/>
            <person name="Grigoriev I.V."/>
            <person name="Martin F.M."/>
        </authorList>
    </citation>
    <scope>NUCLEOTIDE SEQUENCE [LARGE SCALE GENOMIC DNA]</scope>
    <source>
        <strain evidence="7 8">CBS 207.34</strain>
    </source>
</reference>
<evidence type="ECO:0000256" key="5">
    <source>
        <dbReference type="SAM" id="MobiDB-lite"/>
    </source>
</evidence>
<evidence type="ECO:0000313" key="7">
    <source>
        <dbReference type="EMBL" id="OCL14235.1"/>
    </source>
</evidence>
<dbReference type="OrthoDB" id="5422068at2759"/>
<name>A0A8E2FCC4_9PEZI</name>